<name>A0A9Q0QQZ0_9MAGN</name>
<evidence type="ECO:0000313" key="2">
    <source>
        <dbReference type="Proteomes" id="UP001141806"/>
    </source>
</evidence>
<evidence type="ECO:0000313" key="1">
    <source>
        <dbReference type="EMBL" id="KAJ4968623.1"/>
    </source>
</evidence>
<gene>
    <name evidence="1" type="ORF">NE237_015324</name>
</gene>
<dbReference type="AlphaFoldDB" id="A0A9Q0QQZ0"/>
<dbReference type="OrthoDB" id="2011998at2759"/>
<organism evidence="1 2">
    <name type="scientific">Protea cynaroides</name>
    <dbReference type="NCBI Taxonomy" id="273540"/>
    <lineage>
        <taxon>Eukaryota</taxon>
        <taxon>Viridiplantae</taxon>
        <taxon>Streptophyta</taxon>
        <taxon>Embryophyta</taxon>
        <taxon>Tracheophyta</taxon>
        <taxon>Spermatophyta</taxon>
        <taxon>Magnoliopsida</taxon>
        <taxon>Proteales</taxon>
        <taxon>Proteaceae</taxon>
        <taxon>Protea</taxon>
    </lineage>
</organism>
<keyword evidence="2" id="KW-1185">Reference proteome</keyword>
<reference evidence="1" key="1">
    <citation type="journal article" date="2023" name="Plant J.">
        <title>The genome of the king protea, Protea cynaroides.</title>
        <authorList>
            <person name="Chang J."/>
            <person name="Duong T.A."/>
            <person name="Schoeman C."/>
            <person name="Ma X."/>
            <person name="Roodt D."/>
            <person name="Barker N."/>
            <person name="Li Z."/>
            <person name="Van de Peer Y."/>
            <person name="Mizrachi E."/>
        </authorList>
    </citation>
    <scope>NUCLEOTIDE SEQUENCE</scope>
    <source>
        <tissue evidence="1">Young leaves</tissue>
    </source>
</reference>
<accession>A0A9Q0QQZ0</accession>
<proteinExistence type="predicted"/>
<dbReference type="Proteomes" id="UP001141806">
    <property type="component" value="Unassembled WGS sequence"/>
</dbReference>
<sequence length="150" mass="17109">MKKLSAQILNAEDSMNRETVIPPFCQVAGTLYIGGTFWSLEMLYVSLSYDFRLDDSLTFWKPGELGETTGRSYMHILNRYKDTKTRSILPVRTINDEDELEILTITSQKGHEIHDTLFPKVPAALEGLHLMASENRVPTMDATVRQPFLK</sequence>
<dbReference type="EMBL" id="JAMYWD010000006">
    <property type="protein sequence ID" value="KAJ4968623.1"/>
    <property type="molecule type" value="Genomic_DNA"/>
</dbReference>
<protein>
    <submittedName>
        <fullName evidence="1">Uncharacterized protein</fullName>
    </submittedName>
</protein>
<comment type="caution">
    <text evidence="1">The sequence shown here is derived from an EMBL/GenBank/DDBJ whole genome shotgun (WGS) entry which is preliminary data.</text>
</comment>